<gene>
    <name evidence="1" type="ORF">GKO32_28190</name>
</gene>
<reference evidence="1 2" key="1">
    <citation type="submission" date="2019-11" db="EMBL/GenBank/DDBJ databases">
        <title>Draft genome of Amycolatopsis RM579.</title>
        <authorList>
            <person name="Duangmal K."/>
            <person name="Mingma R."/>
        </authorList>
    </citation>
    <scope>NUCLEOTIDE SEQUENCE [LARGE SCALE GENOMIC DNA]</scope>
    <source>
        <strain evidence="1 2">RM579</strain>
    </source>
</reference>
<name>A0A6N7Z8G9_9PSEU</name>
<organism evidence="1 2">
    <name type="scientific">Amycolatopsis pithecellobii</name>
    <dbReference type="NCBI Taxonomy" id="664692"/>
    <lineage>
        <taxon>Bacteria</taxon>
        <taxon>Bacillati</taxon>
        <taxon>Actinomycetota</taxon>
        <taxon>Actinomycetes</taxon>
        <taxon>Pseudonocardiales</taxon>
        <taxon>Pseudonocardiaceae</taxon>
        <taxon>Amycolatopsis</taxon>
    </lineage>
</organism>
<dbReference type="RefSeq" id="WP_154759932.1">
    <property type="nucleotide sequence ID" value="NZ_WMBA01000054.1"/>
</dbReference>
<keyword evidence="2" id="KW-1185">Reference proteome</keyword>
<dbReference type="NCBIfam" id="TIGR04267">
    <property type="entry name" value="mod_HExxH"/>
    <property type="match status" value="1"/>
</dbReference>
<accession>A0A6N7Z8G9</accession>
<protein>
    <submittedName>
        <fullName evidence="1">HEXXH motif domain-containing protein</fullName>
    </submittedName>
</protein>
<evidence type="ECO:0000313" key="1">
    <source>
        <dbReference type="EMBL" id="MTD57830.1"/>
    </source>
</evidence>
<sequence length="397" mass="43065">MNHRPDWPDATVLHAELAPELLAERRALYQLAVELFWRDAPRLPATRLDNPLFRFRVGEALADRVPFDPAATDDLDDVVTEVGGQLKMAAGAGANDRLAAALRIIHGQSGAPGKPPRLLTEAGGESFREAIEIIEAGLARLREVSPALARDLLPHTALLVVLDPATSNGLVSASSRLFPGLILIDKPSCPYDVADALVHEGAHQKFFDLAITRDFLGAETDDRTFSPSWSGARWPLEQVVAAFHAYALMAQFAEAVTTSGETGQLGPNSLLPFARTREIEIGQWLLGVEELLESDAQWLLRALLREDSAAIRTIDSANSVPDGQYALKPFVRMARMATGRMLLAGPGHPPRLVWLNRNAAEVVDQLGQEPLALSALGPEKVEILSGLVASELAYRVK</sequence>
<dbReference type="Proteomes" id="UP000440096">
    <property type="component" value="Unassembled WGS sequence"/>
</dbReference>
<dbReference type="OrthoDB" id="6026908at2"/>
<proteinExistence type="predicted"/>
<dbReference type="InterPro" id="IPR026337">
    <property type="entry name" value="AKG_HExxH"/>
</dbReference>
<comment type="caution">
    <text evidence="1">The sequence shown here is derived from an EMBL/GenBank/DDBJ whole genome shotgun (WGS) entry which is preliminary data.</text>
</comment>
<evidence type="ECO:0000313" key="2">
    <source>
        <dbReference type="Proteomes" id="UP000440096"/>
    </source>
</evidence>
<dbReference type="EMBL" id="WMBA01000054">
    <property type="protein sequence ID" value="MTD57830.1"/>
    <property type="molecule type" value="Genomic_DNA"/>
</dbReference>
<dbReference type="AlphaFoldDB" id="A0A6N7Z8G9"/>